<gene>
    <name evidence="2" type="ORF">ASU31_10290</name>
</gene>
<feature type="compositionally biased region" description="Low complexity" evidence="1">
    <location>
        <begin position="71"/>
        <end position="85"/>
    </location>
</feature>
<protein>
    <submittedName>
        <fullName evidence="2">Uncharacterized protein</fullName>
    </submittedName>
</protein>
<dbReference type="Proteomes" id="UP000051950">
    <property type="component" value="Unassembled WGS sequence"/>
</dbReference>
<reference evidence="2 3" key="1">
    <citation type="submission" date="2015-11" db="EMBL/GenBank/DDBJ databases">
        <title>Sequence of Pedobacter ginsenosidimutans.</title>
        <authorList>
            <person name="Carson E."/>
            <person name="Keyser V."/>
            <person name="Newman J."/>
            <person name="Miller J."/>
        </authorList>
    </citation>
    <scope>NUCLEOTIDE SEQUENCE [LARGE SCALE GENOMIC DNA]</scope>
    <source>
        <strain evidence="2 3">KACC 14530</strain>
    </source>
</reference>
<name>A0A0T5VRW6_9SPHI</name>
<evidence type="ECO:0000256" key="1">
    <source>
        <dbReference type="SAM" id="MobiDB-lite"/>
    </source>
</evidence>
<keyword evidence="3" id="KW-1185">Reference proteome</keyword>
<evidence type="ECO:0000313" key="3">
    <source>
        <dbReference type="Proteomes" id="UP000051950"/>
    </source>
</evidence>
<organism evidence="2 3">
    <name type="scientific">Pedobacter ginsenosidimutans</name>
    <dbReference type="NCBI Taxonomy" id="687842"/>
    <lineage>
        <taxon>Bacteria</taxon>
        <taxon>Pseudomonadati</taxon>
        <taxon>Bacteroidota</taxon>
        <taxon>Sphingobacteriia</taxon>
        <taxon>Sphingobacteriales</taxon>
        <taxon>Sphingobacteriaceae</taxon>
        <taxon>Pedobacter</taxon>
    </lineage>
</organism>
<feature type="region of interest" description="Disordered" evidence="1">
    <location>
        <begin position="70"/>
        <end position="91"/>
    </location>
</feature>
<comment type="caution">
    <text evidence="2">The sequence shown here is derived from an EMBL/GenBank/DDBJ whole genome shotgun (WGS) entry which is preliminary data.</text>
</comment>
<dbReference type="EMBL" id="LMZQ01000005">
    <property type="protein sequence ID" value="KRT16541.1"/>
    <property type="molecule type" value="Genomic_DNA"/>
</dbReference>
<dbReference type="AlphaFoldDB" id="A0A0T5VRW6"/>
<evidence type="ECO:0000313" key="2">
    <source>
        <dbReference type="EMBL" id="KRT16541.1"/>
    </source>
</evidence>
<proteinExistence type="predicted"/>
<accession>A0A0T5VRW6</accession>
<sequence>MAYQNLSLTIIKTIAFKRDYISTPITFDMKTKIIILVAAFGLALSACSGKKADQENADSMHKYTDTSKLIDSTNTDSTADSTTNAPADVKH</sequence>